<reference evidence="1 2" key="1">
    <citation type="submission" date="2017-04" db="EMBL/GenBank/DDBJ databases">
        <title>Characterization, genome and methylation analysis of a phthalic acid esters degrading strain Sphingobium yanoikuyae SHJ.</title>
        <authorList>
            <person name="Feng L."/>
        </authorList>
    </citation>
    <scope>NUCLEOTIDE SEQUENCE [LARGE SCALE GENOMIC DNA]</scope>
    <source>
        <strain evidence="1 2">SHJ</strain>
    </source>
</reference>
<proteinExistence type="predicted"/>
<gene>
    <name evidence="1" type="ORF">BV87_20630</name>
</gene>
<dbReference type="Gene3D" id="3.40.50.150">
    <property type="entry name" value="Vaccinia Virus protein VP39"/>
    <property type="match status" value="1"/>
</dbReference>
<evidence type="ECO:0000313" key="1">
    <source>
        <dbReference type="EMBL" id="ATP20543.1"/>
    </source>
</evidence>
<sequence>MSITAKAFFHPARKPTSTDVEDRFFSDLRTRNSTFKRTASDRFHDLDARCLESFELSGATIGQVLDIGISSGATTLALYERLLACGHMPAVVGTDIAIDGRLVKAYPGVRVLTDEAGHPLQYDVLGRVVRPWGRRADYATGMLAVRALANAWLGGRAQRLVQQGGGDVTPVRLISPRLKAASNVQIEKNDIFVDTPAFRHRFDFIRACNILNRGYFDEEALRRAMANIVRYLTGPGAFLLIARSARGCHVGTLFQVSANGRFLDVVDRFCGGSEVEWLMLETPLPEQWAI</sequence>
<organism evidence="1 2">
    <name type="scientific">Sphingobium yanoikuyae</name>
    <name type="common">Sphingomonas yanoikuyae</name>
    <dbReference type="NCBI Taxonomy" id="13690"/>
    <lineage>
        <taxon>Bacteria</taxon>
        <taxon>Pseudomonadati</taxon>
        <taxon>Pseudomonadota</taxon>
        <taxon>Alphaproteobacteria</taxon>
        <taxon>Sphingomonadales</taxon>
        <taxon>Sphingomonadaceae</taxon>
        <taxon>Sphingobium</taxon>
    </lineage>
</organism>
<protein>
    <recommendedName>
        <fullName evidence="3">ATP-binding protein</fullName>
    </recommendedName>
</protein>
<name>A0A0J9FT28_SPHYA</name>
<dbReference type="InterPro" id="IPR029063">
    <property type="entry name" value="SAM-dependent_MTases_sf"/>
</dbReference>
<dbReference type="EMBL" id="CP020925">
    <property type="protein sequence ID" value="ATP20543.1"/>
    <property type="molecule type" value="Genomic_DNA"/>
</dbReference>
<accession>A0A0J9FT28</accession>
<evidence type="ECO:0008006" key="3">
    <source>
        <dbReference type="Google" id="ProtNLM"/>
    </source>
</evidence>
<evidence type="ECO:0000313" key="2">
    <source>
        <dbReference type="Proteomes" id="UP000037029"/>
    </source>
</evidence>
<dbReference type="Proteomes" id="UP000037029">
    <property type="component" value="Chromosome"/>
</dbReference>
<dbReference type="AlphaFoldDB" id="A0A0J9FT28"/>
<dbReference type="RefSeq" id="WP_048937509.1">
    <property type="nucleotide sequence ID" value="NZ_CP020925.1"/>
</dbReference>